<evidence type="ECO:0000313" key="1">
    <source>
        <dbReference type="EMBL" id="KEQ14070.1"/>
    </source>
</evidence>
<dbReference type="RefSeq" id="WP_034841894.1">
    <property type="nucleotide sequence ID" value="NZ_JOKH01000008.1"/>
</dbReference>
<gene>
    <name evidence="1" type="ORF">GZ78_25910</name>
</gene>
<dbReference type="OrthoDB" id="6195104at2"/>
<accession>A0A081N6J7</accession>
<dbReference type="Proteomes" id="UP000028073">
    <property type="component" value="Unassembled WGS sequence"/>
</dbReference>
<evidence type="ECO:0000313" key="2">
    <source>
        <dbReference type="Proteomes" id="UP000028073"/>
    </source>
</evidence>
<protein>
    <submittedName>
        <fullName evidence="1">Uncharacterized protein</fullName>
    </submittedName>
</protein>
<sequence length="161" mass="18555">MTASASPVNASDFLNQKAADIKSWYESGTQPIEGLNVRKMPARVEPLDFIPKQGKNKNKARFKLIVSKNFKLWSMDLEISFFCQPWLSNDGIANPPGLLFSVIDDEEKVHAIEYLPIVFNYEEDAMDAQQWFSFWVQKFLKRPSIKIVFAYKQLLSSELED</sequence>
<proteinExistence type="predicted"/>
<dbReference type="AlphaFoldDB" id="A0A081N6J7"/>
<comment type="caution">
    <text evidence="1">The sequence shown here is derived from an EMBL/GenBank/DDBJ whole genome shotgun (WGS) entry which is preliminary data.</text>
</comment>
<keyword evidence="2" id="KW-1185">Reference proteome</keyword>
<reference evidence="1 2" key="1">
    <citation type="submission" date="2014-06" db="EMBL/GenBank/DDBJ databases">
        <title>Whole Genome Sequences of Three Symbiotic Endozoicomonas Bacteria.</title>
        <authorList>
            <person name="Neave M.J."/>
            <person name="Apprill A."/>
            <person name="Voolstra C.R."/>
        </authorList>
    </citation>
    <scope>NUCLEOTIDE SEQUENCE [LARGE SCALE GENOMIC DNA]</scope>
    <source>
        <strain evidence="1 2">DSM 25634</strain>
    </source>
</reference>
<organism evidence="1 2">
    <name type="scientific">Endozoicomonas numazuensis</name>
    <dbReference type="NCBI Taxonomy" id="1137799"/>
    <lineage>
        <taxon>Bacteria</taxon>
        <taxon>Pseudomonadati</taxon>
        <taxon>Pseudomonadota</taxon>
        <taxon>Gammaproteobacteria</taxon>
        <taxon>Oceanospirillales</taxon>
        <taxon>Endozoicomonadaceae</taxon>
        <taxon>Endozoicomonas</taxon>
    </lineage>
</organism>
<dbReference type="EMBL" id="JOKH01000008">
    <property type="protein sequence ID" value="KEQ14070.1"/>
    <property type="molecule type" value="Genomic_DNA"/>
</dbReference>
<name>A0A081N6J7_9GAMM</name>